<evidence type="ECO:0000313" key="2">
    <source>
        <dbReference type="Proteomes" id="UP000808349"/>
    </source>
</evidence>
<organism evidence="1 2">
    <name type="scientific">Candidatus Defluviibacterium haderslevense</name>
    <dbReference type="NCBI Taxonomy" id="2981993"/>
    <lineage>
        <taxon>Bacteria</taxon>
        <taxon>Pseudomonadati</taxon>
        <taxon>Bacteroidota</taxon>
        <taxon>Saprospiria</taxon>
        <taxon>Saprospirales</taxon>
        <taxon>Saprospiraceae</taxon>
        <taxon>Candidatus Defluviibacterium</taxon>
    </lineage>
</organism>
<reference evidence="1 2" key="1">
    <citation type="submission" date="2020-10" db="EMBL/GenBank/DDBJ databases">
        <title>Connecting structure to function with the recovery of over 1000 high-quality activated sludge metagenome-assembled genomes encoding full-length rRNA genes using long-read sequencing.</title>
        <authorList>
            <person name="Singleton C.M."/>
            <person name="Petriglieri F."/>
            <person name="Kristensen J.M."/>
            <person name="Kirkegaard R.H."/>
            <person name="Michaelsen T.Y."/>
            <person name="Andersen M.H."/>
            <person name="Karst S.M."/>
            <person name="Dueholm M.S."/>
            <person name="Nielsen P.H."/>
            <person name="Albertsen M."/>
        </authorList>
    </citation>
    <scope>NUCLEOTIDE SEQUENCE [LARGE SCALE GENOMIC DNA]</scope>
    <source>
        <strain evidence="1">Ribe_18-Q3-R11-54_BAT3C.373</strain>
    </source>
</reference>
<protein>
    <submittedName>
        <fullName evidence="1">Uncharacterized protein</fullName>
    </submittedName>
</protein>
<dbReference type="AlphaFoldDB" id="A0A9D7S8R7"/>
<dbReference type="Proteomes" id="UP000808349">
    <property type="component" value="Unassembled WGS sequence"/>
</dbReference>
<gene>
    <name evidence="1" type="ORF">IPO85_04790</name>
</gene>
<proteinExistence type="predicted"/>
<name>A0A9D7S8R7_9BACT</name>
<comment type="caution">
    <text evidence="1">The sequence shown here is derived from an EMBL/GenBank/DDBJ whole genome shotgun (WGS) entry which is preliminary data.</text>
</comment>
<evidence type="ECO:0000313" key="1">
    <source>
        <dbReference type="EMBL" id="MBK9716824.1"/>
    </source>
</evidence>
<accession>A0A9D7S8R7</accession>
<dbReference type="EMBL" id="JADKFW010000004">
    <property type="protein sequence ID" value="MBK9716824.1"/>
    <property type="molecule type" value="Genomic_DNA"/>
</dbReference>
<sequence length="241" mass="28025">MNNQSFDIPFIIDKIILIESLNGIHKSTAEDLYKNILLSQFDDINPIYESIESKDDLINLLIKIDSCITQNKFHPLIHIEAHGLDSELGLSLNSSESITWEELKPYLRRINISCCNNLVLCISACNSINIVKELVTAFYDNDRYESPFFGFVSPIGRVTWEELYMQYSVFYKSLSKEKNFNMAVTEMNKGFTSKFSYYSCYQAFLIIIKKFANTFIKDRVLNIQKDFSVLDECCEMYNYTL</sequence>